<dbReference type="SUPFAM" id="SSF46689">
    <property type="entry name" value="Homeodomain-like"/>
    <property type="match status" value="1"/>
</dbReference>
<dbReference type="AlphaFoldDB" id="A0AAE1ZF26"/>
<evidence type="ECO:0000256" key="1">
    <source>
        <dbReference type="ARBA" id="ARBA00004123"/>
    </source>
</evidence>
<protein>
    <recommendedName>
        <fullName evidence="9">Myb-like domain-containing protein</fullName>
    </recommendedName>
</protein>
<keyword evidence="11" id="KW-1185">Reference proteome</keyword>
<evidence type="ECO:0000256" key="2">
    <source>
        <dbReference type="ARBA" id="ARBA00004496"/>
    </source>
</evidence>
<comment type="similarity">
    <text evidence="3">Belongs to the NEMF family.</text>
</comment>
<reference evidence="10" key="1">
    <citation type="submission" date="2022-04" db="EMBL/GenBank/DDBJ databases">
        <authorList>
            <person name="Xu L."/>
            <person name="Lv Z."/>
        </authorList>
    </citation>
    <scope>NUCLEOTIDE SEQUENCE</scope>
    <source>
        <strain evidence="10">LV_2022a</strain>
    </source>
</reference>
<dbReference type="GO" id="GO:0000049">
    <property type="term" value="F:tRNA binding"/>
    <property type="evidence" value="ECO:0007669"/>
    <property type="project" value="TreeGrafter"/>
</dbReference>
<feature type="region of interest" description="Disordered" evidence="8">
    <location>
        <begin position="28"/>
        <end position="72"/>
    </location>
</feature>
<dbReference type="GO" id="GO:0005737">
    <property type="term" value="C:cytoplasm"/>
    <property type="evidence" value="ECO:0007669"/>
    <property type="project" value="UniProtKB-SubCell"/>
</dbReference>
<dbReference type="Pfam" id="PF05833">
    <property type="entry name" value="NFACT_N"/>
    <property type="match status" value="1"/>
</dbReference>
<keyword evidence="4" id="KW-0963">Cytoplasm</keyword>
<name>A0AAE1ZF26_SCHME</name>
<feature type="region of interest" description="Disordered" evidence="8">
    <location>
        <begin position="153"/>
        <end position="186"/>
    </location>
</feature>
<dbReference type="GO" id="GO:0072344">
    <property type="term" value="P:rescue of stalled ribosome"/>
    <property type="evidence" value="ECO:0007669"/>
    <property type="project" value="TreeGrafter"/>
</dbReference>
<proteinExistence type="inferred from homology"/>
<evidence type="ECO:0000313" key="10">
    <source>
        <dbReference type="EMBL" id="KAK4472274.1"/>
    </source>
</evidence>
<feature type="domain" description="Myb-like" evidence="9">
    <location>
        <begin position="250"/>
        <end position="298"/>
    </location>
</feature>
<feature type="compositionally biased region" description="Basic and acidic residues" evidence="8">
    <location>
        <begin position="327"/>
        <end position="350"/>
    </location>
</feature>
<feature type="region of interest" description="Disordered" evidence="8">
    <location>
        <begin position="322"/>
        <end position="368"/>
    </location>
</feature>
<dbReference type="GO" id="GO:0005634">
    <property type="term" value="C:nucleus"/>
    <property type="evidence" value="ECO:0007669"/>
    <property type="project" value="UniProtKB-SubCell"/>
</dbReference>
<dbReference type="FunFam" id="2.30.310.10:FF:000001">
    <property type="entry name" value="Nuclear export mediator factor Nemf"/>
    <property type="match status" value="1"/>
</dbReference>
<dbReference type="InterPro" id="IPR051608">
    <property type="entry name" value="RQC_Subunit_NEMF"/>
</dbReference>
<dbReference type="GO" id="GO:1990116">
    <property type="term" value="P:ribosome-associated ubiquitin-dependent protein catabolic process"/>
    <property type="evidence" value="ECO:0007669"/>
    <property type="project" value="TreeGrafter"/>
</dbReference>
<evidence type="ECO:0000259" key="9">
    <source>
        <dbReference type="SMART" id="SM00717"/>
    </source>
</evidence>
<feature type="non-terminal residue" evidence="10">
    <location>
        <position position="986"/>
    </location>
</feature>
<dbReference type="InterPro" id="IPR001005">
    <property type="entry name" value="SANT/Myb"/>
</dbReference>
<dbReference type="SMART" id="SM00717">
    <property type="entry name" value="SANT"/>
    <property type="match status" value="1"/>
</dbReference>
<feature type="coiled-coil region" evidence="7">
    <location>
        <begin position="772"/>
        <end position="803"/>
    </location>
</feature>
<organism evidence="10 11">
    <name type="scientific">Schistosoma mekongi</name>
    <name type="common">Parasitic worm</name>
    <dbReference type="NCBI Taxonomy" id="38744"/>
    <lineage>
        <taxon>Eukaryota</taxon>
        <taxon>Metazoa</taxon>
        <taxon>Spiralia</taxon>
        <taxon>Lophotrochozoa</taxon>
        <taxon>Platyhelminthes</taxon>
        <taxon>Trematoda</taxon>
        <taxon>Digenea</taxon>
        <taxon>Strigeidida</taxon>
        <taxon>Schistosomatoidea</taxon>
        <taxon>Schistosomatidae</taxon>
        <taxon>Schistosoma</taxon>
    </lineage>
</organism>
<reference evidence="10" key="2">
    <citation type="journal article" date="2023" name="Infect Dis Poverty">
        <title>Chromosome-scale genome of the human blood fluke Schistosoma mekongi and its implications for public health.</title>
        <authorList>
            <person name="Zhou M."/>
            <person name="Xu L."/>
            <person name="Xu D."/>
            <person name="Chen W."/>
            <person name="Khan J."/>
            <person name="Hu Y."/>
            <person name="Huang H."/>
            <person name="Wei H."/>
            <person name="Zhang Y."/>
            <person name="Chusongsang P."/>
            <person name="Tanasarnprasert K."/>
            <person name="Hu X."/>
            <person name="Limpanont Y."/>
            <person name="Lv Z."/>
        </authorList>
    </citation>
    <scope>NUCLEOTIDE SEQUENCE</scope>
    <source>
        <strain evidence="10">LV_2022a</strain>
    </source>
</reference>
<dbReference type="PANTHER" id="PTHR15239">
    <property type="entry name" value="NUCLEAR EXPORT MEDIATOR FACTOR NEMF"/>
    <property type="match status" value="1"/>
</dbReference>
<dbReference type="Pfam" id="PF15963">
    <property type="entry name" value="Myb_DNA-bind_7"/>
    <property type="match status" value="1"/>
</dbReference>
<comment type="subcellular location">
    <subcellularLocation>
        <location evidence="2">Cytoplasm</location>
    </subcellularLocation>
    <subcellularLocation>
        <location evidence="1">Nucleus</location>
    </subcellularLocation>
</comment>
<dbReference type="Proteomes" id="UP001292079">
    <property type="component" value="Unassembled WGS sequence"/>
</dbReference>
<keyword evidence="5 7" id="KW-0175">Coiled coil</keyword>
<dbReference type="InterPro" id="IPR009057">
    <property type="entry name" value="Homeodomain-like_sf"/>
</dbReference>
<feature type="compositionally biased region" description="Polar residues" evidence="8">
    <location>
        <begin position="32"/>
        <end position="53"/>
    </location>
</feature>
<dbReference type="PANTHER" id="PTHR15239:SF6">
    <property type="entry name" value="RIBOSOME QUALITY CONTROL COMPLEX SUBUNIT NEMF"/>
    <property type="match status" value="1"/>
</dbReference>
<accession>A0AAE1ZF26</accession>
<feature type="compositionally biased region" description="Basic residues" evidence="8">
    <location>
        <begin position="358"/>
        <end position="367"/>
    </location>
</feature>
<evidence type="ECO:0000256" key="7">
    <source>
        <dbReference type="SAM" id="Coils"/>
    </source>
</evidence>
<gene>
    <name evidence="10" type="ORF">MN116_003542</name>
</gene>
<feature type="compositionally biased region" description="Basic and acidic residues" evidence="8">
    <location>
        <begin position="59"/>
        <end position="72"/>
    </location>
</feature>
<evidence type="ECO:0000256" key="5">
    <source>
        <dbReference type="ARBA" id="ARBA00023054"/>
    </source>
</evidence>
<evidence type="ECO:0000256" key="3">
    <source>
        <dbReference type="ARBA" id="ARBA00008318"/>
    </source>
</evidence>
<comment type="caution">
    <text evidence="10">The sequence shown here is derived from an EMBL/GenBank/DDBJ whole genome shotgun (WGS) entry which is preliminary data.</text>
</comment>
<evidence type="ECO:0000256" key="8">
    <source>
        <dbReference type="SAM" id="MobiDB-lite"/>
    </source>
</evidence>
<dbReference type="GO" id="GO:1990112">
    <property type="term" value="C:RQC complex"/>
    <property type="evidence" value="ECO:0007669"/>
    <property type="project" value="TreeGrafter"/>
</dbReference>
<evidence type="ECO:0000256" key="4">
    <source>
        <dbReference type="ARBA" id="ARBA00022490"/>
    </source>
</evidence>
<feature type="compositionally biased region" description="Basic and acidic residues" evidence="8">
    <location>
        <begin position="163"/>
        <end position="176"/>
    </location>
</feature>
<dbReference type="GO" id="GO:0043023">
    <property type="term" value="F:ribosomal large subunit binding"/>
    <property type="evidence" value="ECO:0007669"/>
    <property type="project" value="TreeGrafter"/>
</dbReference>
<evidence type="ECO:0000256" key="6">
    <source>
        <dbReference type="ARBA" id="ARBA00023242"/>
    </source>
</evidence>
<keyword evidence="6" id="KW-0539">Nucleus</keyword>
<sequence>MPKVFRPSIKQVKAQIKTNVVKTQEIEHNHVHTSQSTEETSPCTVSSTINISSPLPPQDFHKASETDTQRSTDLDLDVHVNSENSQQISKEIVNLFVSKKPRKVKVKTTEILPPVDQPLDRASVTLRSLLHWVPVNKPPPTYRQERLNSTTCSVSGDVEAGDSEVKSPEENTKIPELEENSTKCPSTDVYSDPLAPQLRLDANGNIVLDETSLLVGKRENVDVKTLRHISEETGILNVNYSSFRPPRDRHGRKWSERETTRFYRALSTIGTDFYLMEKMFPHRKRPELVSKFKREEKRNPYLVNQALRNRRTYDLINLLPSSDEEENVKPDKSSRYKRNQDSFESNEKSCDQNLIKASKPKSKRKSLLRRDPDFENHLSETIDYVLSQFANSNSCNLKCDSVQHKVSEHQVKQNATHRYMLRNSSRGILSLQEMISIKEAELAVSAKSNFDDNKDSSHRHRVINVYDVDNKTYLLKLASTKSDEKAVLLLESGSRIHITDYDWPKNMMPSGFSMKLRKHIRNKKIVDVCQIGADRVVDIQIGYESSAYHLILELYDRGNMLLTDNTFTILHLLRPRTDKNQNIRFAAHEIYPTASCRQILQCFQDLSDQNSLKDIEGFLTPLFQSSKGPWKSDIQTCDKPYINKTLSLELPYGNIVIEHCMRIAQKEVKHAKTNNDFQLESSETYLMELYVKYFAVALRDILLQPYSIDHQSSTKGYIFGKPHQSTEKGLQSYEEFHPFMFEQYREKPHLAFDSFNKAVDAFFSKIESQKMLGQISRNEQKANRKVENIKKDQERRLMLLKTEQELDMRKAYLIEANRQLVDNIIIMVNHALSNQIDWKELELIIEEAKQRNDPLSCHIVELKLQTSQAVIRLKDPFESSSDVNDETLIKSDKKDGYTEVVVDIDVNALTNARKYYDKKRAASKKEEKTKSVSRKVLKSAIHKAEATRKTAKTIAQITEVRKPMWYVYLRVLTISLLHLPLTFTDV</sequence>
<dbReference type="EMBL" id="JALJAT010000002">
    <property type="protein sequence ID" value="KAK4472274.1"/>
    <property type="molecule type" value="Genomic_DNA"/>
</dbReference>
<evidence type="ECO:0000313" key="11">
    <source>
        <dbReference type="Proteomes" id="UP001292079"/>
    </source>
</evidence>
<dbReference type="InterPro" id="IPR039467">
    <property type="entry name" value="TFIIIB_B''_Myb"/>
</dbReference>
<dbReference type="Gene3D" id="2.30.310.10">
    <property type="entry name" value="ibrinogen binding protein from staphylococcus aureus domain"/>
    <property type="match status" value="1"/>
</dbReference>